<dbReference type="Pfam" id="PF21088">
    <property type="entry name" value="MS_channel_1st"/>
    <property type="match status" value="1"/>
</dbReference>
<keyword evidence="5 8" id="KW-1133">Transmembrane helix</keyword>
<dbReference type="SUPFAM" id="SSF50182">
    <property type="entry name" value="Sm-like ribonucleoproteins"/>
    <property type="match status" value="1"/>
</dbReference>
<dbReference type="InterPro" id="IPR006685">
    <property type="entry name" value="MscS_channel_2nd"/>
</dbReference>
<dbReference type="OrthoDB" id="9775207at2"/>
<comment type="similarity">
    <text evidence="2">Belongs to the MscS (TC 1.A.23) family.</text>
</comment>
<dbReference type="AlphaFoldDB" id="A0A1Y2SZV9"/>
<dbReference type="PANTHER" id="PTHR30221">
    <property type="entry name" value="SMALL-CONDUCTANCE MECHANOSENSITIVE CHANNEL"/>
    <property type="match status" value="1"/>
</dbReference>
<dbReference type="Gene3D" id="2.30.30.60">
    <property type="match status" value="1"/>
</dbReference>
<dbReference type="PANTHER" id="PTHR30221:SF1">
    <property type="entry name" value="SMALL-CONDUCTANCE MECHANOSENSITIVE CHANNEL"/>
    <property type="match status" value="1"/>
</dbReference>
<feature type="transmembrane region" description="Helical" evidence="8">
    <location>
        <begin position="85"/>
        <end position="105"/>
    </location>
</feature>
<dbReference type="STRING" id="1160091.B9T39_04840"/>
<evidence type="ECO:0000256" key="3">
    <source>
        <dbReference type="ARBA" id="ARBA00022475"/>
    </source>
</evidence>
<evidence type="ECO:0000256" key="7">
    <source>
        <dbReference type="SAM" id="MobiDB-lite"/>
    </source>
</evidence>
<dbReference type="InterPro" id="IPR045275">
    <property type="entry name" value="MscS_archaea/bacteria_type"/>
</dbReference>
<proteinExistence type="inferred from homology"/>
<protein>
    <recommendedName>
        <fullName evidence="13">Transporter</fullName>
    </recommendedName>
</protein>
<dbReference type="RefSeq" id="WP_086106694.1">
    <property type="nucleotide sequence ID" value="NZ_NEKB01000008.1"/>
</dbReference>
<name>A0A1Y2SZV9_9BIFI</name>
<keyword evidence="4 8" id="KW-0812">Transmembrane</keyword>
<feature type="domain" description="Mechanosensitive ion channel MscS" evidence="9">
    <location>
        <begin position="104"/>
        <end position="164"/>
    </location>
</feature>
<dbReference type="GO" id="GO:0008381">
    <property type="term" value="F:mechanosensitive monoatomic ion channel activity"/>
    <property type="evidence" value="ECO:0007669"/>
    <property type="project" value="InterPro"/>
</dbReference>
<reference evidence="11 12" key="1">
    <citation type="submission" date="2017-04" db="EMBL/GenBank/DDBJ databases">
        <title>Draft genome sequences of Alloscardovia macacae UMA81211 and UMA81212 isolated from the feces of a rhesus macaque (Macaca mulatta).</title>
        <authorList>
            <person name="Albert K."/>
            <person name="Sela D.A."/>
        </authorList>
    </citation>
    <scope>NUCLEOTIDE SEQUENCE [LARGE SCALE GENOMIC DNA]</scope>
    <source>
        <strain evidence="11 12">UMA81212</strain>
    </source>
</reference>
<evidence type="ECO:0000259" key="9">
    <source>
        <dbReference type="Pfam" id="PF00924"/>
    </source>
</evidence>
<dbReference type="SUPFAM" id="SSF82861">
    <property type="entry name" value="Mechanosensitive channel protein MscS (YggB), transmembrane region"/>
    <property type="match status" value="1"/>
</dbReference>
<evidence type="ECO:0000313" key="11">
    <source>
        <dbReference type="EMBL" id="OTA28991.1"/>
    </source>
</evidence>
<evidence type="ECO:0008006" key="13">
    <source>
        <dbReference type="Google" id="ProtNLM"/>
    </source>
</evidence>
<dbReference type="EMBL" id="NEKC01000009">
    <property type="protein sequence ID" value="OTA28991.1"/>
    <property type="molecule type" value="Genomic_DNA"/>
</dbReference>
<dbReference type="InterPro" id="IPR010920">
    <property type="entry name" value="LSM_dom_sf"/>
</dbReference>
<dbReference type="GO" id="GO:0005886">
    <property type="term" value="C:plasma membrane"/>
    <property type="evidence" value="ECO:0007669"/>
    <property type="project" value="UniProtKB-SubCell"/>
</dbReference>
<dbReference type="Gene3D" id="1.10.287.1260">
    <property type="match status" value="1"/>
</dbReference>
<keyword evidence="3" id="KW-1003">Cell membrane</keyword>
<gene>
    <name evidence="11" type="ORF">B9T39_04840</name>
</gene>
<feature type="transmembrane region" description="Helical" evidence="8">
    <location>
        <begin position="61"/>
        <end position="79"/>
    </location>
</feature>
<evidence type="ECO:0000256" key="2">
    <source>
        <dbReference type="ARBA" id="ARBA00008017"/>
    </source>
</evidence>
<accession>A0A1Y2SZV9</accession>
<comment type="subcellular location">
    <subcellularLocation>
        <location evidence="1">Cell membrane</location>
        <topology evidence="1">Multi-pass membrane protein</topology>
    </subcellularLocation>
</comment>
<evidence type="ECO:0000256" key="1">
    <source>
        <dbReference type="ARBA" id="ARBA00004651"/>
    </source>
</evidence>
<dbReference type="InterPro" id="IPR023408">
    <property type="entry name" value="MscS_beta-dom_sf"/>
</dbReference>
<organism evidence="11 12">
    <name type="scientific">Alloscardovia macacae</name>
    <dbReference type="NCBI Taxonomy" id="1160091"/>
    <lineage>
        <taxon>Bacteria</taxon>
        <taxon>Bacillati</taxon>
        <taxon>Actinomycetota</taxon>
        <taxon>Actinomycetes</taxon>
        <taxon>Bifidobacteriales</taxon>
        <taxon>Bifidobacteriaceae</taxon>
        <taxon>Alloscardovia</taxon>
    </lineage>
</organism>
<dbReference type="Pfam" id="PF00924">
    <property type="entry name" value="MS_channel_2nd"/>
    <property type="match status" value="1"/>
</dbReference>
<feature type="region of interest" description="Disordered" evidence="7">
    <location>
        <begin position="297"/>
        <end position="319"/>
    </location>
</feature>
<dbReference type="InterPro" id="IPR049142">
    <property type="entry name" value="MS_channel_1st"/>
</dbReference>
<feature type="transmembrane region" description="Helical" evidence="8">
    <location>
        <begin position="22"/>
        <end position="40"/>
    </location>
</feature>
<evidence type="ECO:0000259" key="10">
    <source>
        <dbReference type="Pfam" id="PF21088"/>
    </source>
</evidence>
<evidence type="ECO:0000256" key="8">
    <source>
        <dbReference type="SAM" id="Phobius"/>
    </source>
</evidence>
<keyword evidence="6 8" id="KW-0472">Membrane</keyword>
<dbReference type="InterPro" id="IPR011014">
    <property type="entry name" value="MscS_channel_TM-2"/>
</dbReference>
<evidence type="ECO:0000256" key="4">
    <source>
        <dbReference type="ARBA" id="ARBA00022692"/>
    </source>
</evidence>
<evidence type="ECO:0000313" key="12">
    <source>
        <dbReference type="Proteomes" id="UP000243540"/>
    </source>
</evidence>
<dbReference type="Proteomes" id="UP000243540">
    <property type="component" value="Unassembled WGS sequence"/>
</dbReference>
<sequence>MDSFTSFVAPLTSWVSNRTDRIVFFVVALVVTWLIQRYVARGLHALLDRSPIPSASLYINITRVSIWVLAVIIVLKPVFGIEANSLVTALGVGGVAISLGLQATISNIVSGFGLMAGNVVKPGDKIAINGVKGTVKDVTWRHTVVMERGGNELWVPNSVLNTATLEKLPRTNEALTKLRILLRSDIDIRETVGDIVKTVRTATANYAMRGTTPTVRLVSFTAYGIEADVVLYAKERASFAVVHDLAARALVGKPYMALAEDAASAHSLHAPTAKTIPLDHLRVESTQDLVSTQILKPKPEQLHPATHPSDGANAKNVAE</sequence>
<evidence type="ECO:0000256" key="6">
    <source>
        <dbReference type="ARBA" id="ARBA00023136"/>
    </source>
</evidence>
<comment type="caution">
    <text evidence="11">The sequence shown here is derived from an EMBL/GenBank/DDBJ whole genome shotgun (WGS) entry which is preliminary data.</text>
</comment>
<feature type="domain" description="Mechanosensitive ion channel transmembrane helices 2/3" evidence="10">
    <location>
        <begin position="60"/>
        <end position="102"/>
    </location>
</feature>
<evidence type="ECO:0000256" key="5">
    <source>
        <dbReference type="ARBA" id="ARBA00022989"/>
    </source>
</evidence>